<organism evidence="2 3">
    <name type="scientific">Acanthoscelides obtectus</name>
    <name type="common">Bean weevil</name>
    <name type="synonym">Bruchus obtectus</name>
    <dbReference type="NCBI Taxonomy" id="200917"/>
    <lineage>
        <taxon>Eukaryota</taxon>
        <taxon>Metazoa</taxon>
        <taxon>Ecdysozoa</taxon>
        <taxon>Arthropoda</taxon>
        <taxon>Hexapoda</taxon>
        <taxon>Insecta</taxon>
        <taxon>Pterygota</taxon>
        <taxon>Neoptera</taxon>
        <taxon>Endopterygota</taxon>
        <taxon>Coleoptera</taxon>
        <taxon>Polyphaga</taxon>
        <taxon>Cucujiformia</taxon>
        <taxon>Chrysomeloidea</taxon>
        <taxon>Chrysomelidae</taxon>
        <taxon>Bruchinae</taxon>
        <taxon>Bruchini</taxon>
        <taxon>Acanthoscelides</taxon>
    </lineage>
</organism>
<evidence type="ECO:0000313" key="2">
    <source>
        <dbReference type="EMBL" id="CAH1957169.1"/>
    </source>
</evidence>
<name>A0A9P0NWN3_ACAOB</name>
<dbReference type="Proteomes" id="UP001152888">
    <property type="component" value="Unassembled WGS sequence"/>
</dbReference>
<dbReference type="PANTHER" id="PTHR46599">
    <property type="entry name" value="PIGGYBAC TRANSPOSABLE ELEMENT-DERIVED PROTEIN 4"/>
    <property type="match status" value="1"/>
</dbReference>
<dbReference type="EMBL" id="CAKOFQ010006669">
    <property type="protein sequence ID" value="CAH1957169.1"/>
    <property type="molecule type" value="Genomic_DNA"/>
</dbReference>
<keyword evidence="3" id="KW-1185">Reference proteome</keyword>
<feature type="domain" description="PiggyBac transposable element-derived protein" evidence="1">
    <location>
        <begin position="44"/>
        <end position="195"/>
    </location>
</feature>
<comment type="caution">
    <text evidence="2">The sequence shown here is derived from an EMBL/GenBank/DDBJ whole genome shotgun (WGS) entry which is preliminary data.</text>
</comment>
<dbReference type="InterPro" id="IPR029526">
    <property type="entry name" value="PGBD"/>
</dbReference>
<protein>
    <recommendedName>
        <fullName evidence="1">PiggyBac transposable element-derived protein domain-containing protein</fullName>
    </recommendedName>
</protein>
<dbReference type="PANTHER" id="PTHR46599:SF3">
    <property type="entry name" value="PIGGYBAC TRANSPOSABLE ELEMENT-DERIVED PROTEIN 4"/>
    <property type="match status" value="1"/>
</dbReference>
<dbReference type="AlphaFoldDB" id="A0A9P0NWN3"/>
<accession>A0A9P0NWN3</accession>
<dbReference type="Pfam" id="PF13843">
    <property type="entry name" value="DDE_Tnp_1_7"/>
    <property type="match status" value="1"/>
</dbReference>
<evidence type="ECO:0000313" key="3">
    <source>
        <dbReference type="Proteomes" id="UP001152888"/>
    </source>
</evidence>
<dbReference type="OrthoDB" id="6740508at2759"/>
<sequence>MASLCYPGQQLSLDEFMVLWRGRLVFRQYIKNKRHKYDIKLYILTEPNRIIGHSIYLDNFYNSFELANKLTSRNTYCTGTLSSKRTNNPKELVARKLKKGESAAVYSNNIMICKRNDKREVLYISNEHQNNMVEVVDRRNRTKQKPLPILQYNKYMGGVDDQDQVNSYYPCDRKTLRWYKKLGIHFIQLMLLNSYFF</sequence>
<proteinExistence type="predicted"/>
<gene>
    <name evidence="2" type="ORF">ACAOBT_LOCUS1928</name>
</gene>
<reference evidence="2" key="1">
    <citation type="submission" date="2022-03" db="EMBL/GenBank/DDBJ databases">
        <authorList>
            <person name="Sayadi A."/>
        </authorList>
    </citation>
    <scope>NUCLEOTIDE SEQUENCE</scope>
</reference>
<evidence type="ECO:0000259" key="1">
    <source>
        <dbReference type="Pfam" id="PF13843"/>
    </source>
</evidence>